<reference evidence="3" key="3">
    <citation type="submission" date="2025-09" db="UniProtKB">
        <authorList>
            <consortium name="Ensembl"/>
        </authorList>
    </citation>
    <scope>IDENTIFICATION</scope>
    <source>
        <strain evidence="3">Glennie</strain>
    </source>
</reference>
<proteinExistence type="predicted"/>
<feature type="region of interest" description="Disordered" evidence="1">
    <location>
        <begin position="195"/>
        <end position="229"/>
    </location>
</feature>
<evidence type="ECO:0000313" key="3">
    <source>
        <dbReference type="Ensembl" id="ENSOANP00000046041.1"/>
    </source>
</evidence>
<evidence type="ECO:0000313" key="4">
    <source>
        <dbReference type="Proteomes" id="UP000002279"/>
    </source>
</evidence>
<dbReference type="InParanoid" id="A0A6I8NZ17"/>
<dbReference type="Proteomes" id="UP000002279">
    <property type="component" value="Chromosome 20"/>
</dbReference>
<accession>A0A6I8NZ17</accession>
<reference evidence="3" key="2">
    <citation type="submission" date="2025-08" db="UniProtKB">
        <authorList>
            <consortium name="Ensembl"/>
        </authorList>
    </citation>
    <scope>IDENTIFICATION</scope>
    <source>
        <strain evidence="3">Glennie</strain>
    </source>
</reference>
<reference evidence="3 4" key="1">
    <citation type="journal article" date="2008" name="Nature">
        <title>Genome analysis of the platypus reveals unique signatures of evolution.</title>
        <authorList>
            <person name="Warren W.C."/>
            <person name="Hillier L.W."/>
            <person name="Marshall Graves J.A."/>
            <person name="Birney E."/>
            <person name="Ponting C.P."/>
            <person name="Grutzner F."/>
            <person name="Belov K."/>
            <person name="Miller W."/>
            <person name="Clarke L."/>
            <person name="Chinwalla A.T."/>
            <person name="Yang S.P."/>
            <person name="Heger A."/>
            <person name="Locke D.P."/>
            <person name="Miethke P."/>
            <person name="Waters P.D."/>
            <person name="Veyrunes F."/>
            <person name="Fulton L."/>
            <person name="Fulton B."/>
            <person name="Graves T."/>
            <person name="Wallis J."/>
            <person name="Puente X.S."/>
            <person name="Lopez-Otin C."/>
            <person name="Ordonez G.R."/>
            <person name="Eichler E.E."/>
            <person name="Chen L."/>
            <person name="Cheng Z."/>
            <person name="Deakin J.E."/>
            <person name="Alsop A."/>
            <person name="Thompson K."/>
            <person name="Kirby P."/>
            <person name="Papenfuss A.T."/>
            <person name="Wakefield M.J."/>
            <person name="Olender T."/>
            <person name="Lancet D."/>
            <person name="Huttley G.A."/>
            <person name="Smit A.F."/>
            <person name="Pask A."/>
            <person name="Temple-Smith P."/>
            <person name="Batzer M.A."/>
            <person name="Walker J.A."/>
            <person name="Konkel M.K."/>
            <person name="Harris R.S."/>
            <person name="Whittington C.M."/>
            <person name="Wong E.S."/>
            <person name="Gemmell N.J."/>
            <person name="Buschiazzo E."/>
            <person name="Vargas Jentzsch I.M."/>
            <person name="Merkel A."/>
            <person name="Schmitz J."/>
            <person name="Zemann A."/>
            <person name="Churakov G."/>
            <person name="Kriegs J.O."/>
            <person name="Brosius J."/>
            <person name="Murchison E.P."/>
            <person name="Sachidanandam R."/>
            <person name="Smith C."/>
            <person name="Hannon G.J."/>
            <person name="Tsend-Ayush E."/>
            <person name="McMillan D."/>
            <person name="Attenborough R."/>
            <person name="Rens W."/>
            <person name="Ferguson-Smith M."/>
            <person name="Lefevre C.M."/>
            <person name="Sharp J.A."/>
            <person name="Nicholas K.R."/>
            <person name="Ray D.A."/>
            <person name="Kube M."/>
            <person name="Reinhardt R."/>
            <person name="Pringle T.H."/>
            <person name="Taylor J."/>
            <person name="Jones R.C."/>
            <person name="Nixon B."/>
            <person name="Dacheux J.L."/>
            <person name="Niwa H."/>
            <person name="Sekita Y."/>
            <person name="Huang X."/>
            <person name="Stark A."/>
            <person name="Kheradpour P."/>
            <person name="Kellis M."/>
            <person name="Flicek P."/>
            <person name="Chen Y."/>
            <person name="Webber C."/>
            <person name="Hardison R."/>
            <person name="Nelson J."/>
            <person name="Hallsworth-Pepin K."/>
            <person name="Delehaunty K."/>
            <person name="Markovic C."/>
            <person name="Minx P."/>
            <person name="Feng Y."/>
            <person name="Kremitzki C."/>
            <person name="Mitreva M."/>
            <person name="Glasscock J."/>
            <person name="Wylie T."/>
            <person name="Wohldmann P."/>
            <person name="Thiru P."/>
            <person name="Nhan M.N."/>
            <person name="Pohl C.S."/>
            <person name="Smith S.M."/>
            <person name="Hou S."/>
            <person name="Nefedov M."/>
            <person name="de Jong P.J."/>
            <person name="Renfree M.B."/>
            <person name="Mardis E.R."/>
            <person name="Wilson R.K."/>
        </authorList>
    </citation>
    <scope>NUCLEOTIDE SEQUENCE [LARGE SCALE GENOMIC DNA]</scope>
    <source>
        <strain evidence="3 4">Glennie</strain>
    </source>
</reference>
<dbReference type="Pfam" id="PF22009">
    <property type="entry name" value="YLDV-IL18BP-like"/>
    <property type="match status" value="1"/>
</dbReference>
<gene>
    <name evidence="3" type="primary">IL18BP</name>
</gene>
<dbReference type="InterPro" id="IPR007110">
    <property type="entry name" value="Ig-like_dom"/>
</dbReference>
<protein>
    <submittedName>
        <fullName evidence="3">Interleukin 18 binding protein</fullName>
    </submittedName>
</protein>
<dbReference type="FunCoup" id="A0A6I8NZ17">
    <property type="interactions" value="66"/>
</dbReference>
<dbReference type="Bgee" id="ENSOANG00000048236">
    <property type="expression patterns" value="Expressed in endometrium and 5 other cell types or tissues"/>
</dbReference>
<sequence length="229" mass="25096">EELRLLVAGRAPWWCHQTAAVPSLTPNVTLCNDPQSPLTLPEIPESPTPQFLEFPSDLPLWVLCPEPCPNLPESSDFPSTVKCPGLQVHGPKLEVPYGVALNLSCSGCSLNREFSEMYWLGNGSFIEDLPGAVSEGDIRKVESSESHVSLLGELRIEALSPALRHTNFSCVLLDPEGATQSHVVLDRLWDLASRDRKGQWGPRQGRVDAGNGQGLQSPDRPSREEPTEK</sequence>
<dbReference type="GeneTree" id="ENSGT00390000004026"/>
<dbReference type="InterPro" id="IPR013783">
    <property type="entry name" value="Ig-like_fold"/>
</dbReference>
<dbReference type="InterPro" id="IPR039681">
    <property type="entry name" value="IL18BP"/>
</dbReference>
<name>A0A6I8NZ17_ORNAN</name>
<dbReference type="AlphaFoldDB" id="A0A6I8NZ17"/>
<feature type="domain" description="Ig-like" evidence="2">
    <location>
        <begin position="78"/>
        <end position="186"/>
    </location>
</feature>
<evidence type="ECO:0000256" key="1">
    <source>
        <dbReference type="SAM" id="MobiDB-lite"/>
    </source>
</evidence>
<organism evidence="3 4">
    <name type="scientific">Ornithorhynchus anatinus</name>
    <name type="common">Duckbill platypus</name>
    <dbReference type="NCBI Taxonomy" id="9258"/>
    <lineage>
        <taxon>Eukaryota</taxon>
        <taxon>Metazoa</taxon>
        <taxon>Chordata</taxon>
        <taxon>Craniata</taxon>
        <taxon>Vertebrata</taxon>
        <taxon>Euteleostomi</taxon>
        <taxon>Mammalia</taxon>
        <taxon>Monotremata</taxon>
        <taxon>Ornithorhynchidae</taxon>
        <taxon>Ornithorhynchus</taxon>
    </lineage>
</organism>
<feature type="compositionally biased region" description="Basic and acidic residues" evidence="1">
    <location>
        <begin position="220"/>
        <end position="229"/>
    </location>
</feature>
<dbReference type="PANTHER" id="PTHR14292">
    <property type="entry name" value="INTERLEUKIN-18-BINDING PROTEIN"/>
    <property type="match status" value="1"/>
</dbReference>
<keyword evidence="4" id="KW-1185">Reference proteome</keyword>
<dbReference type="PANTHER" id="PTHR14292:SF2">
    <property type="entry name" value="INTERLEUKIN-18-BINDING PROTEIN"/>
    <property type="match status" value="1"/>
</dbReference>
<dbReference type="GO" id="GO:0042007">
    <property type="term" value="F:interleukin-18 binding"/>
    <property type="evidence" value="ECO:0007669"/>
    <property type="project" value="InterPro"/>
</dbReference>
<dbReference type="Ensembl" id="ENSOANT00000071274.1">
    <property type="protein sequence ID" value="ENSOANP00000046041.1"/>
    <property type="gene ID" value="ENSOANG00000048236.1"/>
</dbReference>
<dbReference type="InterPro" id="IPR055139">
    <property type="entry name" value="IL18BP-like_dom"/>
</dbReference>
<evidence type="ECO:0000259" key="2">
    <source>
        <dbReference type="PROSITE" id="PS50835"/>
    </source>
</evidence>
<dbReference type="Gene3D" id="2.60.40.10">
    <property type="entry name" value="Immunoglobulins"/>
    <property type="match status" value="1"/>
</dbReference>
<dbReference type="PROSITE" id="PS50835">
    <property type="entry name" value="IG_LIKE"/>
    <property type="match status" value="1"/>
</dbReference>